<evidence type="ECO:0000313" key="8">
    <source>
        <dbReference type="EMBL" id="VDM02852.1"/>
    </source>
</evidence>
<evidence type="ECO:0000259" key="7">
    <source>
        <dbReference type="PROSITE" id="PS50011"/>
    </source>
</evidence>
<dbReference type="InterPro" id="IPR011009">
    <property type="entry name" value="Kinase-like_dom_sf"/>
</dbReference>
<dbReference type="InterPro" id="IPR047916">
    <property type="entry name" value="TTBK_Asator-like_STKc"/>
</dbReference>
<reference evidence="8 9" key="2">
    <citation type="submission" date="2018-11" db="EMBL/GenBank/DDBJ databases">
        <authorList>
            <consortium name="Pathogen Informatics"/>
        </authorList>
    </citation>
    <scope>NUCLEOTIDE SEQUENCE [LARGE SCALE GENOMIC DNA]</scope>
    <source>
        <strain evidence="8 9">NST_G2</strain>
    </source>
</reference>
<dbReference type="EMBL" id="UYSU01041121">
    <property type="protein sequence ID" value="VDM02852.1"/>
    <property type="molecule type" value="Genomic_DNA"/>
</dbReference>
<accession>A0A183TJ18</accession>
<evidence type="ECO:0000256" key="4">
    <source>
        <dbReference type="ARBA" id="ARBA00022777"/>
    </source>
</evidence>
<dbReference type="CDD" id="cd14017">
    <property type="entry name" value="STKc_TTBK"/>
    <property type="match status" value="1"/>
</dbReference>
<dbReference type="STRING" id="70667.A0A183TJ18"/>
<name>A0A183TJ18_SCHSO</name>
<evidence type="ECO:0000313" key="9">
    <source>
        <dbReference type="Proteomes" id="UP000275846"/>
    </source>
</evidence>
<dbReference type="Pfam" id="PF00069">
    <property type="entry name" value="Pkinase"/>
    <property type="match status" value="1"/>
</dbReference>
<reference evidence="10" key="1">
    <citation type="submission" date="2016-06" db="UniProtKB">
        <authorList>
            <consortium name="WormBaseParasite"/>
        </authorList>
    </citation>
    <scope>IDENTIFICATION</scope>
</reference>
<keyword evidence="5" id="KW-0067">ATP-binding</keyword>
<evidence type="ECO:0000313" key="10">
    <source>
        <dbReference type="WBParaSite" id="SSLN_0001709401-mRNA-1"/>
    </source>
</evidence>
<keyword evidence="1" id="KW-0723">Serine/threonine-protein kinase</keyword>
<keyword evidence="4" id="KW-0418">Kinase</keyword>
<evidence type="ECO:0000256" key="6">
    <source>
        <dbReference type="ARBA" id="ARBA00061588"/>
    </source>
</evidence>
<keyword evidence="9" id="KW-1185">Reference proteome</keyword>
<dbReference type="AlphaFoldDB" id="A0A183TJ18"/>
<comment type="similarity">
    <text evidence="6">Belongs to the protein kinase superfamily. CK1 Ser/Thr protein kinase family.</text>
</comment>
<dbReference type="Gene3D" id="1.10.510.10">
    <property type="entry name" value="Transferase(Phosphotransferase) domain 1"/>
    <property type="match status" value="1"/>
</dbReference>
<protein>
    <submittedName>
        <fullName evidence="10">Protein kinase domain-containing protein</fullName>
    </submittedName>
</protein>
<evidence type="ECO:0000256" key="1">
    <source>
        <dbReference type="ARBA" id="ARBA00022527"/>
    </source>
</evidence>
<dbReference type="FunFam" id="3.30.200.20:FF:000358">
    <property type="entry name" value="Tau tubulin kinase 2b"/>
    <property type="match status" value="1"/>
</dbReference>
<dbReference type="SUPFAM" id="SSF56112">
    <property type="entry name" value="Protein kinase-like (PK-like)"/>
    <property type="match status" value="1"/>
</dbReference>
<dbReference type="PROSITE" id="PS50011">
    <property type="entry name" value="PROTEIN_KINASE_DOM"/>
    <property type="match status" value="1"/>
</dbReference>
<dbReference type="GO" id="GO:0005524">
    <property type="term" value="F:ATP binding"/>
    <property type="evidence" value="ECO:0007669"/>
    <property type="project" value="UniProtKB-KW"/>
</dbReference>
<evidence type="ECO:0000256" key="5">
    <source>
        <dbReference type="ARBA" id="ARBA00022840"/>
    </source>
</evidence>
<sequence length="341" mass="39060">MTSIAIDIIPTGTIIKDRWNVSRKLESGCFGEIYEAQDALTQQKVAIKVESSQQSKQVLKMEVAVLKRLQRKPHVCQFIGCGRNYQYSYVIMSLQGRNLAELRRSTRSGHFSVSTTVRLGRQILTAIENIHAVGFLHRDIEPSNFVLGSGIGPGSVSPRTVVMLDFGLARQYTTPTGEIRPPRRVAAFRGTLRYASVNAHLNKELGRHDDLWSLYYMLAEFITGELPWRKVKDKDHVGIIKQTFDHNNLLKFMPREFRAFLEHIQSLTYFDKPDYEFLQFLLSKHMERKSISESDPFDWEVSSGQSGGTSETNEQLRDLHTMFAEILGILFRDSTHFFIPL</sequence>
<dbReference type="GO" id="GO:0004674">
    <property type="term" value="F:protein serine/threonine kinase activity"/>
    <property type="evidence" value="ECO:0007669"/>
    <property type="project" value="UniProtKB-KW"/>
</dbReference>
<keyword evidence="2" id="KW-0808">Transferase</keyword>
<dbReference type="GO" id="GO:0015630">
    <property type="term" value="C:microtubule cytoskeleton"/>
    <property type="evidence" value="ECO:0007669"/>
    <property type="project" value="UniProtKB-ARBA"/>
</dbReference>
<gene>
    <name evidence="8" type="ORF">SSLN_LOCUS16466</name>
</gene>
<dbReference type="WBParaSite" id="SSLN_0001709401-mRNA-1">
    <property type="protein sequence ID" value="SSLN_0001709401-mRNA-1"/>
    <property type="gene ID" value="SSLN_0001709401"/>
</dbReference>
<dbReference type="Proteomes" id="UP000275846">
    <property type="component" value="Unassembled WGS sequence"/>
</dbReference>
<dbReference type="FunFam" id="1.10.510.10:FF:000481">
    <property type="entry name" value="Asator, isoform D"/>
    <property type="match status" value="1"/>
</dbReference>
<keyword evidence="3" id="KW-0547">Nucleotide-binding</keyword>
<feature type="domain" description="Protein kinase" evidence="7">
    <location>
        <begin position="19"/>
        <end position="288"/>
    </location>
</feature>
<evidence type="ECO:0000256" key="3">
    <source>
        <dbReference type="ARBA" id="ARBA00022741"/>
    </source>
</evidence>
<dbReference type="InterPro" id="IPR050235">
    <property type="entry name" value="CK1_Ser-Thr_kinase"/>
</dbReference>
<dbReference type="PANTHER" id="PTHR11909">
    <property type="entry name" value="CASEIN KINASE-RELATED"/>
    <property type="match status" value="1"/>
</dbReference>
<proteinExistence type="inferred from homology"/>
<dbReference type="InterPro" id="IPR000719">
    <property type="entry name" value="Prot_kinase_dom"/>
</dbReference>
<evidence type="ECO:0000256" key="2">
    <source>
        <dbReference type="ARBA" id="ARBA00022679"/>
    </source>
</evidence>
<dbReference type="OrthoDB" id="5979581at2759"/>
<organism evidence="10">
    <name type="scientific">Schistocephalus solidus</name>
    <name type="common">Tapeworm</name>
    <dbReference type="NCBI Taxonomy" id="70667"/>
    <lineage>
        <taxon>Eukaryota</taxon>
        <taxon>Metazoa</taxon>
        <taxon>Spiralia</taxon>
        <taxon>Lophotrochozoa</taxon>
        <taxon>Platyhelminthes</taxon>
        <taxon>Cestoda</taxon>
        <taxon>Eucestoda</taxon>
        <taxon>Diphyllobothriidea</taxon>
        <taxon>Diphyllobothriidae</taxon>
        <taxon>Schistocephalus</taxon>
    </lineage>
</organism>